<feature type="region of interest" description="Disordered" evidence="2">
    <location>
        <begin position="126"/>
        <end position="148"/>
    </location>
</feature>
<accession>K8ZMZ9</accession>
<evidence type="ECO:0000313" key="3">
    <source>
        <dbReference type="EMBL" id="EKU27928.1"/>
    </source>
</evidence>
<organism evidence="3 4">
    <name type="scientific">Catellicoccus marimammalium M35/04/3</name>
    <dbReference type="NCBI Taxonomy" id="1234409"/>
    <lineage>
        <taxon>Bacteria</taxon>
        <taxon>Bacillati</taxon>
        <taxon>Bacillota</taxon>
        <taxon>Bacilli</taxon>
        <taxon>Lactobacillales</taxon>
        <taxon>Enterococcaceae</taxon>
        <taxon>Catellicoccus</taxon>
    </lineage>
</organism>
<dbReference type="EMBL" id="AMYT01000007">
    <property type="protein sequence ID" value="EKU27928.1"/>
    <property type="molecule type" value="Genomic_DNA"/>
</dbReference>
<comment type="caution">
    <text evidence="3">The sequence shown here is derived from an EMBL/GenBank/DDBJ whole genome shotgun (WGS) entry which is preliminary data.</text>
</comment>
<keyword evidence="4" id="KW-1185">Reference proteome</keyword>
<dbReference type="Proteomes" id="UP000016057">
    <property type="component" value="Unassembled WGS sequence"/>
</dbReference>
<dbReference type="STRING" id="1234409.C683_0187"/>
<feature type="compositionally biased region" description="Basic and acidic residues" evidence="2">
    <location>
        <begin position="134"/>
        <end position="148"/>
    </location>
</feature>
<keyword evidence="1" id="KW-0175">Coiled coil</keyword>
<reference evidence="3 4" key="1">
    <citation type="journal article" date="2013" name="Genome Announc.">
        <title>Draft Genome Sequence of Catellicoccus marimammalium, a Novel Species Commonly Found in Gull Feces.</title>
        <authorList>
            <person name="Weigand M.R."/>
            <person name="Ryu H."/>
            <person name="Bozcek L."/>
            <person name="Konstantinidis K.T."/>
            <person name="Santo Domingo J.W."/>
        </authorList>
    </citation>
    <scope>NUCLEOTIDE SEQUENCE [LARGE SCALE GENOMIC DNA]</scope>
    <source>
        <strain evidence="3 4">M35/04/3</strain>
    </source>
</reference>
<gene>
    <name evidence="3" type="ORF">C683_0187</name>
</gene>
<dbReference type="RefSeq" id="WP_009488408.1">
    <property type="nucleotide sequence ID" value="NZ_AMYT01000007.1"/>
</dbReference>
<sequence>MKDLTFNEFAKHISVPRTTVYTKLNQIKNQEPEKYESYVDTTKEPLKIRAAYVVALEQLFKNPSAPKETPKQNQRSMQEELKYLEQALEESEERYQNLFTEYTQLVRHMQTVNQQLMTLMMDQMSQKKSHPRKTNNEERVGQMHLFQD</sequence>
<evidence type="ECO:0000256" key="2">
    <source>
        <dbReference type="SAM" id="MobiDB-lite"/>
    </source>
</evidence>
<protein>
    <submittedName>
        <fullName evidence="3">Uncharacterized protein</fullName>
    </submittedName>
</protein>
<feature type="coiled-coil region" evidence="1">
    <location>
        <begin position="74"/>
        <end position="108"/>
    </location>
</feature>
<name>K8ZMZ9_9ENTE</name>
<evidence type="ECO:0000313" key="4">
    <source>
        <dbReference type="Proteomes" id="UP000016057"/>
    </source>
</evidence>
<evidence type="ECO:0000256" key="1">
    <source>
        <dbReference type="SAM" id="Coils"/>
    </source>
</evidence>
<dbReference type="AlphaFoldDB" id="K8ZMZ9"/>
<proteinExistence type="predicted"/>